<dbReference type="PANTHER" id="PTHR21494:SF0">
    <property type="entry name" value="ACTIVATING SIGNAL COINTEGRATOR 1 COMPLEX SUBUNIT 2"/>
    <property type="match status" value="1"/>
</dbReference>
<feature type="region of interest" description="Disordered" evidence="1">
    <location>
        <begin position="521"/>
        <end position="724"/>
    </location>
</feature>
<dbReference type="SMART" id="SM00546">
    <property type="entry name" value="CUE"/>
    <property type="match status" value="1"/>
</dbReference>
<comment type="caution">
    <text evidence="3">The sequence shown here is derived from an EMBL/GenBank/DDBJ whole genome shotgun (WGS) entry which is preliminary data.</text>
</comment>
<dbReference type="PANTHER" id="PTHR21494">
    <property type="entry name" value="ACTIVATING SIGNAL COINTEGRATOR 1 COMPLEX SUBUNIT 2 ASC-1 COMPLEX SUBUNIT P100"/>
    <property type="match status" value="1"/>
</dbReference>
<dbReference type="InterPro" id="IPR052586">
    <property type="entry name" value="ASCC2"/>
</dbReference>
<feature type="compositionally biased region" description="Acidic residues" evidence="1">
    <location>
        <begin position="557"/>
        <end position="575"/>
    </location>
</feature>
<dbReference type="InterPro" id="IPR003892">
    <property type="entry name" value="CUE"/>
</dbReference>
<dbReference type="InterPro" id="IPR009060">
    <property type="entry name" value="UBA-like_sf"/>
</dbReference>
<protein>
    <recommendedName>
        <fullName evidence="2">CUE domain-containing protein</fullName>
    </recommendedName>
</protein>
<evidence type="ECO:0000313" key="3">
    <source>
        <dbReference type="EMBL" id="KAL0565159.1"/>
    </source>
</evidence>
<evidence type="ECO:0000259" key="2">
    <source>
        <dbReference type="PROSITE" id="PS51140"/>
    </source>
</evidence>
<reference evidence="3 4" key="1">
    <citation type="submission" date="2024-02" db="EMBL/GenBank/DDBJ databases">
        <title>A draft genome for the cacao thread blight pathogen Marasmius crinis-equi.</title>
        <authorList>
            <person name="Cohen S.P."/>
            <person name="Baruah I.K."/>
            <person name="Amoako-Attah I."/>
            <person name="Bukari Y."/>
            <person name="Meinhardt L.W."/>
            <person name="Bailey B.A."/>
        </authorList>
    </citation>
    <scope>NUCLEOTIDE SEQUENCE [LARGE SCALE GENOMIC DNA]</scope>
    <source>
        <strain evidence="3 4">GH-76</strain>
    </source>
</reference>
<sequence length="724" mass="78336">MASSSTTSTRLFAYPSTQARKKLPPSRLASLHQTIASSLQLYLKSSNAASSEEAITFIRTYAQDAASQTLQNLIWAPSNRDSVQPSTSLTPVEQSIRRSTLLLAAKIAPTGALSVQILIDLAVVYASTSAAKVKQVFDDAIQKNSLAGEEVKEQLVPAFSTLLSSGHTGLGLYGLRKTAHVLKSFLYTSPPVVIKIFTQSSTNDFVLALAKAYDHGLTAIARSYGGFSAESLSDPNRTADDWHYIYLSTKVDLIDSFHIIMTTLLSPISGDIEKTFTLTFALLDLPGSGSVPSTSEGTPFLNTSLLSDYQHSYNLLGSLQSLSTSQDPRLDILTSTLSSFDSSVSERGAGALKLILRSSGVPPGVDSRGKGRVSAVETNGKTKGKAKSDTPLEDPETEVKITQVLDILPDHSPTYIRALLPFYDGDPEKVIGALLEGTAPSQESLLADTSFANAKTPAPADDIEEYVRNRRNVFDDEEMDLSKVTLAKQKGTDTTSASFFSSSNDPELALLKADILRRVEEFSDSEEEESASAPVASAAFDDESEGLLNSNIKVSGDGEEDGSGSEDDEEAEDTHEEVQTPETILERAYIQDPKLFERDAATRRGKGREDLKNRTGWKDEQIEGWKIMLERDPRRKQALVQKYEFERPQNHLSPVPGPSNTHQSHPRGGRGGGGRGRGRGGNRGGRGGGGGNNDARDRARKEKNKSARATRGRDKKVERMGGVS</sequence>
<organism evidence="3 4">
    <name type="scientific">Marasmius crinis-equi</name>
    <dbReference type="NCBI Taxonomy" id="585013"/>
    <lineage>
        <taxon>Eukaryota</taxon>
        <taxon>Fungi</taxon>
        <taxon>Dikarya</taxon>
        <taxon>Basidiomycota</taxon>
        <taxon>Agaricomycotina</taxon>
        <taxon>Agaricomycetes</taxon>
        <taxon>Agaricomycetidae</taxon>
        <taxon>Agaricales</taxon>
        <taxon>Marasmiineae</taxon>
        <taxon>Marasmiaceae</taxon>
        <taxon>Marasmius</taxon>
    </lineage>
</organism>
<dbReference type="EMBL" id="JBAHYK010002390">
    <property type="protein sequence ID" value="KAL0565159.1"/>
    <property type="molecule type" value="Genomic_DNA"/>
</dbReference>
<dbReference type="CDD" id="cd14364">
    <property type="entry name" value="CUE_ASCC2"/>
    <property type="match status" value="1"/>
</dbReference>
<dbReference type="SUPFAM" id="SSF46934">
    <property type="entry name" value="UBA-like"/>
    <property type="match status" value="1"/>
</dbReference>
<dbReference type="Proteomes" id="UP001465976">
    <property type="component" value="Unassembled WGS sequence"/>
</dbReference>
<proteinExistence type="predicted"/>
<feature type="compositionally biased region" description="Gly residues" evidence="1">
    <location>
        <begin position="669"/>
        <end position="692"/>
    </location>
</feature>
<dbReference type="InterPro" id="IPR041800">
    <property type="entry name" value="ASCC2_CUE"/>
</dbReference>
<feature type="compositionally biased region" description="Basic residues" evidence="1">
    <location>
        <begin position="701"/>
        <end position="710"/>
    </location>
</feature>
<feature type="domain" description="CUE" evidence="2">
    <location>
        <begin position="396"/>
        <end position="439"/>
    </location>
</feature>
<feature type="compositionally biased region" description="Basic and acidic residues" evidence="1">
    <location>
        <begin position="711"/>
        <end position="724"/>
    </location>
</feature>
<feature type="region of interest" description="Disordered" evidence="1">
    <location>
        <begin position="363"/>
        <end position="394"/>
    </location>
</feature>
<gene>
    <name evidence="3" type="ORF">V5O48_016870</name>
</gene>
<dbReference type="PROSITE" id="PS51140">
    <property type="entry name" value="CUE"/>
    <property type="match status" value="1"/>
</dbReference>
<evidence type="ECO:0000256" key="1">
    <source>
        <dbReference type="SAM" id="MobiDB-lite"/>
    </source>
</evidence>
<dbReference type="Gene3D" id="1.10.8.10">
    <property type="entry name" value="DNA helicase RuvA subunit, C-terminal domain"/>
    <property type="match status" value="1"/>
</dbReference>
<name>A0ABR3EQK6_9AGAR</name>
<evidence type="ECO:0000313" key="4">
    <source>
        <dbReference type="Proteomes" id="UP001465976"/>
    </source>
</evidence>
<feature type="compositionally biased region" description="Basic and acidic residues" evidence="1">
    <location>
        <begin position="594"/>
        <end position="635"/>
    </location>
</feature>
<accession>A0ABR3EQK6</accession>
<keyword evidence="4" id="KW-1185">Reference proteome</keyword>